<keyword evidence="7" id="KW-1185">Reference proteome</keyword>
<dbReference type="InterPro" id="IPR037026">
    <property type="entry name" value="Vgr_OB-fold_dom_sf"/>
</dbReference>
<dbReference type="EMBL" id="JBHRXK010000006">
    <property type="protein sequence ID" value="MFC3551862.1"/>
    <property type="molecule type" value="Genomic_DNA"/>
</dbReference>
<dbReference type="Pfam" id="PF10106">
    <property type="entry name" value="DUF2345"/>
    <property type="match status" value="1"/>
</dbReference>
<sequence>MQGLLAGLARFAGADRLYTLEAGGLDASAWAVERWQGVEALSPGDASGGFEWWVDALSVDAHLPLDQFLGQRATLWTRLADGGRVGRSGLVREAQCVGSDGSLARYRLSLVPWTWLLGQGRHSRVYQDKTVVQIVEAVFAGYAPLAAWQWGDEVAAFLAGTRPRSYCVQYRESDLAFVSRLLAEEGLGWRLEENGDAPGGHRAVLFAQSGQGPQEASAEAGGGIRFHRSNATEQADTVQAFGAVRRIGSTALTLISDDYKSTQASSTSLSLGEDANVARLEVYDPVGAYAFANRDEAERTAGLIAQARDAERATWLGQGTVRTFRAGTWFAPTDAPRDGETPPEEALLVTVRHAGVNNLPKAVREGIDATLGAAAVPLDGGVVPAATWQAVLARAEAVGYANAFTAVARAQPWRPVLADGTGARLNPRPTAPGYQTARVVGPDGRATPQGSHELHGDALGRVRVRFHFQSDAADTDTAADSCWLRVAQRYAGPGVGSQFLPRIGQEVLVAFLEGDIDRPVVVGALYNGQGEAGVPATPGGKSAETSLDAYAQAGDHAPSAQGNAAGGHAPAWHGMSGDGDGHRNAAALLGIVSKEFGGSGHNRLVFDDSDGQLRLQLATTHAASQLNLGHLIHQADNHRGSFRGEGFELRSDRWGAVRGERGLWISAYARSAGAPAGEQIAATALLKQAAQLGQTFSEAAGTHQTVKLAAHEGVTQAKQSQLIKDQAPLQALQTSARTTVSGQALDEAQTQAREHKADAGTGRVPHSGDPLLGLAAPAGIGVVAGQSLQWAVGETLTLASGQASNAAIAKDLRIHAGQAIGWLANAVKPGASSHDATNASAATVALSLVAAQGQLEFEAQHGIAKLQSREQLKIVSANAQVELAAGKTVHLATAGGASMTIEGGNITIACPGTITVHAGKKAFVGPVNESFALPKFPDSVCEECIKRAAVAAQAFVVR</sequence>
<accession>A0ABV7RT53</accession>
<dbReference type="SUPFAM" id="SSF69255">
    <property type="entry name" value="gp5 N-terminal domain-like"/>
    <property type="match status" value="1"/>
</dbReference>
<feature type="domain" description="DUF2345" evidence="4">
    <location>
        <begin position="760"/>
        <end position="926"/>
    </location>
</feature>
<evidence type="ECO:0000259" key="5">
    <source>
        <dbReference type="Pfam" id="PF13296"/>
    </source>
</evidence>
<dbReference type="NCBIfam" id="TIGR01646">
    <property type="entry name" value="vgr_GE"/>
    <property type="match status" value="1"/>
</dbReference>
<dbReference type="Gene3D" id="3.55.50.10">
    <property type="entry name" value="Baseplate protein-like domains"/>
    <property type="match status" value="1"/>
</dbReference>
<dbReference type="InterPro" id="IPR017847">
    <property type="entry name" value="T6SS_RhsGE_Vgr_subset"/>
</dbReference>
<dbReference type="SUPFAM" id="SSF69279">
    <property type="entry name" value="Phage tail proteins"/>
    <property type="match status" value="2"/>
</dbReference>
<feature type="domain" description="Gp5/Type VI secretion system Vgr protein OB-fold" evidence="3">
    <location>
        <begin position="457"/>
        <end position="526"/>
    </location>
</feature>
<dbReference type="RefSeq" id="WP_386759752.1">
    <property type="nucleotide sequence ID" value="NZ_JBHRXK010000006.1"/>
</dbReference>
<dbReference type="Gene3D" id="4.10.220.110">
    <property type="match status" value="1"/>
</dbReference>
<dbReference type="Pfam" id="PF13296">
    <property type="entry name" value="T6SS_Vgr"/>
    <property type="match status" value="1"/>
</dbReference>
<evidence type="ECO:0000256" key="2">
    <source>
        <dbReference type="SAM" id="MobiDB-lite"/>
    </source>
</evidence>
<feature type="domain" description="Putative type VI secretion system Rhs element associated Vgr" evidence="5">
    <location>
        <begin position="594"/>
        <end position="700"/>
    </location>
</feature>
<comment type="caution">
    <text evidence="6">The sequence shown here is derived from an EMBL/GenBank/DDBJ whole genome shotgun (WGS) entry which is preliminary data.</text>
</comment>
<dbReference type="Proteomes" id="UP001595740">
    <property type="component" value="Unassembled WGS sequence"/>
</dbReference>
<organism evidence="6 7">
    <name type="scientific">Lysobacter cavernae</name>
    <dbReference type="NCBI Taxonomy" id="1685901"/>
    <lineage>
        <taxon>Bacteria</taxon>
        <taxon>Pseudomonadati</taxon>
        <taxon>Pseudomonadota</taxon>
        <taxon>Gammaproteobacteria</taxon>
        <taxon>Lysobacterales</taxon>
        <taxon>Lysobacteraceae</taxon>
        <taxon>Lysobacter</taxon>
    </lineage>
</organism>
<dbReference type="Pfam" id="PF04717">
    <property type="entry name" value="Phage_base_V"/>
    <property type="match status" value="1"/>
</dbReference>
<name>A0ABV7RT53_9GAMM</name>
<evidence type="ECO:0000313" key="6">
    <source>
        <dbReference type="EMBL" id="MFC3551862.1"/>
    </source>
</evidence>
<reference evidence="7" key="1">
    <citation type="journal article" date="2019" name="Int. J. Syst. Evol. Microbiol.">
        <title>The Global Catalogue of Microorganisms (GCM) 10K type strain sequencing project: providing services to taxonomists for standard genome sequencing and annotation.</title>
        <authorList>
            <consortium name="The Broad Institute Genomics Platform"/>
            <consortium name="The Broad Institute Genome Sequencing Center for Infectious Disease"/>
            <person name="Wu L."/>
            <person name="Ma J."/>
        </authorList>
    </citation>
    <scope>NUCLEOTIDE SEQUENCE [LARGE SCALE GENOMIC DNA]</scope>
    <source>
        <strain evidence="7">KCTC 42875</strain>
    </source>
</reference>
<dbReference type="Gene3D" id="2.40.50.230">
    <property type="entry name" value="Gp5 N-terminal domain"/>
    <property type="match status" value="1"/>
</dbReference>
<dbReference type="InterPro" id="IPR006531">
    <property type="entry name" value="Gp5/Vgr_OB"/>
</dbReference>
<dbReference type="Pfam" id="PF05954">
    <property type="entry name" value="Phage_GPD"/>
    <property type="match status" value="1"/>
</dbReference>
<dbReference type="InterPro" id="IPR028244">
    <property type="entry name" value="T6SS_Rhs_Vgr_dom"/>
</dbReference>
<protein>
    <submittedName>
        <fullName evidence="6">Type VI secretion system Vgr family protein</fullName>
    </submittedName>
</protein>
<evidence type="ECO:0000259" key="4">
    <source>
        <dbReference type="Pfam" id="PF10106"/>
    </source>
</evidence>
<gene>
    <name evidence="6" type="ORF">ACFOLC_12700</name>
</gene>
<evidence type="ECO:0000256" key="1">
    <source>
        <dbReference type="ARBA" id="ARBA00005558"/>
    </source>
</evidence>
<dbReference type="InterPro" id="IPR006533">
    <property type="entry name" value="T6SS_Vgr_RhsGE"/>
</dbReference>
<proteinExistence type="inferred from homology"/>
<feature type="region of interest" description="Disordered" evidence="2">
    <location>
        <begin position="555"/>
        <end position="578"/>
    </location>
</feature>
<dbReference type="InterPro" id="IPR018769">
    <property type="entry name" value="VgrG2_DUF2345"/>
</dbReference>
<evidence type="ECO:0000313" key="7">
    <source>
        <dbReference type="Proteomes" id="UP001595740"/>
    </source>
</evidence>
<comment type="similarity">
    <text evidence="1">Belongs to the VgrG protein family.</text>
</comment>
<evidence type="ECO:0000259" key="3">
    <source>
        <dbReference type="Pfam" id="PF04717"/>
    </source>
</evidence>
<dbReference type="Gene3D" id="2.30.110.50">
    <property type="match status" value="1"/>
</dbReference>
<dbReference type="NCBIfam" id="TIGR03361">
    <property type="entry name" value="VI_Rhs_Vgr"/>
    <property type="match status" value="1"/>
</dbReference>